<dbReference type="EMBL" id="AAYY01000008">
    <property type="protein sequence ID" value="EDP43414.1"/>
    <property type="molecule type" value="Genomic_DNA"/>
</dbReference>
<organism evidence="2 3">
    <name type="scientific">Malassezia globosa (strain ATCC MYA-4612 / CBS 7966)</name>
    <name type="common">Dandruff-associated fungus</name>
    <dbReference type="NCBI Taxonomy" id="425265"/>
    <lineage>
        <taxon>Eukaryota</taxon>
        <taxon>Fungi</taxon>
        <taxon>Dikarya</taxon>
        <taxon>Basidiomycota</taxon>
        <taxon>Ustilaginomycotina</taxon>
        <taxon>Malasseziomycetes</taxon>
        <taxon>Malasseziales</taxon>
        <taxon>Malasseziaceae</taxon>
        <taxon>Malassezia</taxon>
    </lineage>
</organism>
<feature type="chain" id="PRO_5002725094" evidence="1">
    <location>
        <begin position="17"/>
        <end position="524"/>
    </location>
</feature>
<dbReference type="InParanoid" id="A8Q3J6"/>
<dbReference type="OrthoDB" id="5350595at2759"/>
<reference evidence="2 3" key="1">
    <citation type="journal article" date="2007" name="Proc. Natl. Acad. Sci. U.S.A.">
        <title>Dandruff-associated Malassezia genomes reveal convergent and divergent virulence traits shared with plant and human fungal pathogens.</title>
        <authorList>
            <person name="Xu J."/>
            <person name="Saunders C.W."/>
            <person name="Hu P."/>
            <person name="Grant R.A."/>
            <person name="Boekhout T."/>
            <person name="Kuramae E.E."/>
            <person name="Kronstad J.W."/>
            <person name="Deangelis Y.M."/>
            <person name="Reeder N.L."/>
            <person name="Johnstone K.R."/>
            <person name="Leland M."/>
            <person name="Fieno A.M."/>
            <person name="Begley W.M."/>
            <person name="Sun Y."/>
            <person name="Lacey M.P."/>
            <person name="Chaudhary T."/>
            <person name="Keough T."/>
            <person name="Chu L."/>
            <person name="Sears R."/>
            <person name="Yuan B."/>
            <person name="Dawson T.L.Jr."/>
        </authorList>
    </citation>
    <scope>NUCLEOTIDE SEQUENCE [LARGE SCALE GENOMIC DNA]</scope>
    <source>
        <strain evidence="3">ATCC MYA-4612 / CBS 7966</strain>
    </source>
</reference>
<dbReference type="KEGG" id="mgl:MGL_2424"/>
<dbReference type="STRING" id="425265.A8Q3J6"/>
<keyword evidence="3" id="KW-1185">Reference proteome</keyword>
<gene>
    <name evidence="2" type="ORF">MGL_2424</name>
</gene>
<dbReference type="GeneID" id="5854935"/>
<dbReference type="AlphaFoldDB" id="A8Q3J6"/>
<evidence type="ECO:0000313" key="2">
    <source>
        <dbReference type="EMBL" id="EDP43414.1"/>
    </source>
</evidence>
<comment type="caution">
    <text evidence="2">The sequence shown here is derived from an EMBL/GenBank/DDBJ whole genome shotgun (WGS) entry which is preliminary data.</text>
</comment>
<evidence type="ECO:0000313" key="3">
    <source>
        <dbReference type="Proteomes" id="UP000008837"/>
    </source>
</evidence>
<evidence type="ECO:0000256" key="1">
    <source>
        <dbReference type="SAM" id="SignalP"/>
    </source>
</evidence>
<sequence>MRTSLVWLIHALLSVAGPVSSPAMHLDHHICTEIARSLSEAIATSYDRLPMFPVSPSAPHHEAWVYERFPASTVRWPVSTCYESSALGTFIDSLWLIQSIWCICSSCIKPDPLADQLDILVTSVLEQFKTLFVQPCLQRALDKCYAAAESMCAMLYYTDILYSVLEPCTPLSRCLWVQNDERCFADIIHKGLQDSSSHTLAYALRAAQTWSRWTSWHDATPGTRPLSEPHSCMAFSLVAMAEQLQVPKNRASFSHRFLMHLTSVEQTMRDDPMYYDVPGTNRRSTYKPLDVFQPHIGPGEYFLQPLTKLLRHWFSAPLEQNIRVIDAFASLCRSPLLNIDGLLHADSTTPPILTFYLYMLYNQCLDFHHHMPDFSFYLSQRKVQCLGTPLPEKYQPDYHSACPLFHSLCPESGIDSMEQSFRQASWIPPDLSHTTSFTIRTSTSDQSQVSTSSLDGALHIVVSVSPCSAPASGPWYDPAVYGVEDVPLVNILDNVILLEEVLLEMACTASLRHAWGIDRPCSHS</sequence>
<dbReference type="RefSeq" id="XP_001730628.1">
    <property type="nucleotide sequence ID" value="XM_001730576.1"/>
</dbReference>
<dbReference type="Proteomes" id="UP000008837">
    <property type="component" value="Unassembled WGS sequence"/>
</dbReference>
<proteinExistence type="predicted"/>
<name>A8Q3J6_MALGO</name>
<protein>
    <submittedName>
        <fullName evidence="2">Uncharacterized protein</fullName>
    </submittedName>
</protein>
<keyword evidence="1" id="KW-0732">Signal</keyword>
<feature type="signal peptide" evidence="1">
    <location>
        <begin position="1"/>
        <end position="16"/>
    </location>
</feature>
<dbReference type="VEuPathDB" id="FungiDB:MGL_2424"/>
<accession>A8Q3J6</accession>